<gene>
    <name evidence="12" type="ORF">DES35_101640</name>
</gene>
<feature type="short sequence motif" description="Q motif" evidence="6">
    <location>
        <begin position="1"/>
        <end position="29"/>
    </location>
</feature>
<dbReference type="Pfam" id="PF00271">
    <property type="entry name" value="Helicase_C"/>
    <property type="match status" value="1"/>
</dbReference>
<dbReference type="PROSITE" id="PS51192">
    <property type="entry name" value="HELICASE_ATP_BIND_1"/>
    <property type="match status" value="1"/>
</dbReference>
<keyword evidence="2 7" id="KW-0378">Hydrolase</keyword>
<dbReference type="EMBL" id="QPJS01000001">
    <property type="protein sequence ID" value="RCX05355.1"/>
    <property type="molecule type" value="Genomic_DNA"/>
</dbReference>
<dbReference type="SMART" id="SM00487">
    <property type="entry name" value="DEXDc"/>
    <property type="match status" value="1"/>
</dbReference>
<dbReference type="GO" id="GO:0003724">
    <property type="term" value="F:RNA helicase activity"/>
    <property type="evidence" value="ECO:0007669"/>
    <property type="project" value="InterPro"/>
</dbReference>
<keyword evidence="4 7" id="KW-0067">ATP-binding</keyword>
<dbReference type="PROSITE" id="PS51195">
    <property type="entry name" value="Q_MOTIF"/>
    <property type="match status" value="1"/>
</dbReference>
<feature type="compositionally biased region" description="Basic residues" evidence="8">
    <location>
        <begin position="411"/>
        <end position="421"/>
    </location>
</feature>
<dbReference type="GO" id="GO:0016787">
    <property type="term" value="F:hydrolase activity"/>
    <property type="evidence" value="ECO:0007669"/>
    <property type="project" value="UniProtKB-KW"/>
</dbReference>
<evidence type="ECO:0000256" key="5">
    <source>
        <dbReference type="ARBA" id="ARBA00038437"/>
    </source>
</evidence>
<evidence type="ECO:0000256" key="2">
    <source>
        <dbReference type="ARBA" id="ARBA00022801"/>
    </source>
</evidence>
<dbReference type="Gene3D" id="3.40.50.300">
    <property type="entry name" value="P-loop containing nucleotide triphosphate hydrolases"/>
    <property type="match status" value="2"/>
</dbReference>
<evidence type="ECO:0000256" key="7">
    <source>
        <dbReference type="RuleBase" id="RU000492"/>
    </source>
</evidence>
<evidence type="ECO:0000259" key="10">
    <source>
        <dbReference type="PROSITE" id="PS51194"/>
    </source>
</evidence>
<dbReference type="Proteomes" id="UP000253517">
    <property type="component" value="Unassembled WGS sequence"/>
</dbReference>
<feature type="region of interest" description="Disordered" evidence="8">
    <location>
        <begin position="376"/>
        <end position="429"/>
    </location>
</feature>
<reference evidence="12 13" key="1">
    <citation type="submission" date="2018-07" db="EMBL/GenBank/DDBJ databases">
        <title>Genomic Encyclopedia of Type Strains, Phase IV (KMG-IV): sequencing the most valuable type-strain genomes for metagenomic binning, comparative biology and taxonomic classification.</title>
        <authorList>
            <person name="Goeker M."/>
        </authorList>
    </citation>
    <scope>NUCLEOTIDE SEQUENCE [LARGE SCALE GENOMIC DNA]</scope>
    <source>
        <strain evidence="12 13">DSM 21410</strain>
    </source>
</reference>
<dbReference type="GO" id="GO:0005524">
    <property type="term" value="F:ATP binding"/>
    <property type="evidence" value="ECO:0007669"/>
    <property type="project" value="UniProtKB-KW"/>
</dbReference>
<organism evidence="12 13">
    <name type="scientific">Schleiferia thermophila</name>
    <dbReference type="NCBI Taxonomy" id="884107"/>
    <lineage>
        <taxon>Bacteria</taxon>
        <taxon>Pseudomonadati</taxon>
        <taxon>Bacteroidota</taxon>
        <taxon>Flavobacteriia</taxon>
        <taxon>Flavobacteriales</taxon>
        <taxon>Schleiferiaceae</taxon>
        <taxon>Schleiferia</taxon>
    </lineage>
</organism>
<dbReference type="InterPro" id="IPR011545">
    <property type="entry name" value="DEAD/DEAH_box_helicase_dom"/>
</dbReference>
<evidence type="ECO:0000259" key="9">
    <source>
        <dbReference type="PROSITE" id="PS51192"/>
    </source>
</evidence>
<evidence type="ECO:0000256" key="1">
    <source>
        <dbReference type="ARBA" id="ARBA00022741"/>
    </source>
</evidence>
<dbReference type="Pfam" id="PF00270">
    <property type="entry name" value="DEAD"/>
    <property type="match status" value="1"/>
</dbReference>
<sequence>MTFEELNLVPELKEAIDYMGFTRLTEIQEKTFLPVVQGRDVLGLASTGSGKTLAFCLPLCQLLLTISTPAGVLVISPTRELCIQTARHLQGLTYPTRLHAEAVYGGSDAGAFEREKQAFENRVDIIVATPGRLLAHMRNAYMDLSFYRYLVLDEADKLLDMGFFEDIMLIASKLPDRRQNLLFSATMSPRIRKLADLILREPVEVSLAVAKPASGIDQKVVLIHEDFKIQYLIHLLKSLPSDEQAIVFCGRKKQLTALERKLRNAGLSAGIISSELNQQEREKVMDEFKAKKLRVLIATDVLARGIDISDLSVVVNFDVPPTADDYIHRIGRTARYDRRGSAITLVGPAETGKFYFIEKKLGIAVPKVHPGESFGPHIEWIIPSKPGKKSKKKPIHQPKQTTDPTQPAPSKKPRFKKKPLTKKSGLKDS</sequence>
<feature type="domain" description="Helicase C-terminal" evidence="10">
    <location>
        <begin position="215"/>
        <end position="382"/>
    </location>
</feature>
<feature type="domain" description="DEAD-box RNA helicase Q" evidence="11">
    <location>
        <begin position="1"/>
        <end position="29"/>
    </location>
</feature>
<dbReference type="AlphaFoldDB" id="A0A369A887"/>
<dbReference type="GO" id="GO:0003676">
    <property type="term" value="F:nucleic acid binding"/>
    <property type="evidence" value="ECO:0007669"/>
    <property type="project" value="InterPro"/>
</dbReference>
<evidence type="ECO:0000256" key="8">
    <source>
        <dbReference type="SAM" id="MobiDB-lite"/>
    </source>
</evidence>
<feature type="domain" description="Helicase ATP-binding" evidence="9">
    <location>
        <begin position="32"/>
        <end position="205"/>
    </location>
</feature>
<protein>
    <submittedName>
        <fullName evidence="12">Superfamily II DNA/RNA helicase</fullName>
    </submittedName>
</protein>
<dbReference type="InterPro" id="IPR001650">
    <property type="entry name" value="Helicase_C-like"/>
</dbReference>
<keyword evidence="1 7" id="KW-0547">Nucleotide-binding</keyword>
<evidence type="ECO:0000256" key="6">
    <source>
        <dbReference type="PROSITE-ProRule" id="PRU00552"/>
    </source>
</evidence>
<dbReference type="CDD" id="cd00268">
    <property type="entry name" value="DEADc"/>
    <property type="match status" value="1"/>
</dbReference>
<accession>A0A369A887</accession>
<comment type="similarity">
    <text evidence="5 7">Belongs to the DEAD box helicase family.</text>
</comment>
<dbReference type="PANTHER" id="PTHR47959">
    <property type="entry name" value="ATP-DEPENDENT RNA HELICASE RHLE-RELATED"/>
    <property type="match status" value="1"/>
</dbReference>
<dbReference type="PROSITE" id="PS00039">
    <property type="entry name" value="DEAD_ATP_HELICASE"/>
    <property type="match status" value="1"/>
</dbReference>
<dbReference type="InterPro" id="IPR027417">
    <property type="entry name" value="P-loop_NTPase"/>
</dbReference>
<evidence type="ECO:0000256" key="3">
    <source>
        <dbReference type="ARBA" id="ARBA00022806"/>
    </source>
</evidence>
<evidence type="ECO:0000313" key="13">
    <source>
        <dbReference type="Proteomes" id="UP000253517"/>
    </source>
</evidence>
<dbReference type="RefSeq" id="WP_037355991.1">
    <property type="nucleotide sequence ID" value="NZ_BHZF01000001.1"/>
</dbReference>
<dbReference type="InterPro" id="IPR050079">
    <property type="entry name" value="DEAD_box_RNA_helicase"/>
</dbReference>
<name>A0A369A887_9FLAO</name>
<evidence type="ECO:0000256" key="4">
    <source>
        <dbReference type="ARBA" id="ARBA00022840"/>
    </source>
</evidence>
<dbReference type="PROSITE" id="PS51194">
    <property type="entry name" value="HELICASE_CTER"/>
    <property type="match status" value="1"/>
</dbReference>
<proteinExistence type="inferred from homology"/>
<keyword evidence="3 7" id="KW-0347">Helicase</keyword>
<comment type="caution">
    <text evidence="12">The sequence shown here is derived from an EMBL/GenBank/DDBJ whole genome shotgun (WGS) entry which is preliminary data.</text>
</comment>
<dbReference type="InterPro" id="IPR014001">
    <property type="entry name" value="Helicase_ATP-bd"/>
</dbReference>
<dbReference type="InterPro" id="IPR000629">
    <property type="entry name" value="RNA-helicase_DEAD-box_CS"/>
</dbReference>
<dbReference type="CDD" id="cd18787">
    <property type="entry name" value="SF2_C_DEAD"/>
    <property type="match status" value="1"/>
</dbReference>
<dbReference type="SMART" id="SM00490">
    <property type="entry name" value="HELICc"/>
    <property type="match status" value="1"/>
</dbReference>
<dbReference type="InterPro" id="IPR044742">
    <property type="entry name" value="DEAD/DEAH_RhlB"/>
</dbReference>
<evidence type="ECO:0000259" key="11">
    <source>
        <dbReference type="PROSITE" id="PS51195"/>
    </source>
</evidence>
<feature type="compositionally biased region" description="Basic residues" evidence="8">
    <location>
        <begin position="386"/>
        <end position="396"/>
    </location>
</feature>
<dbReference type="InterPro" id="IPR014014">
    <property type="entry name" value="RNA_helicase_DEAD_Q_motif"/>
</dbReference>
<dbReference type="SUPFAM" id="SSF52540">
    <property type="entry name" value="P-loop containing nucleoside triphosphate hydrolases"/>
    <property type="match status" value="1"/>
</dbReference>
<dbReference type="GO" id="GO:0005829">
    <property type="term" value="C:cytosol"/>
    <property type="evidence" value="ECO:0007669"/>
    <property type="project" value="TreeGrafter"/>
</dbReference>
<evidence type="ECO:0000313" key="12">
    <source>
        <dbReference type="EMBL" id="RCX05355.1"/>
    </source>
</evidence>
<keyword evidence="13" id="KW-1185">Reference proteome</keyword>
<dbReference type="PANTHER" id="PTHR47959:SF13">
    <property type="entry name" value="ATP-DEPENDENT RNA HELICASE RHLE"/>
    <property type="match status" value="1"/>
</dbReference>